<keyword evidence="2" id="KW-1185">Reference proteome</keyword>
<dbReference type="EMBL" id="JAHUTI010078730">
    <property type="protein sequence ID" value="MED6256789.1"/>
    <property type="molecule type" value="Genomic_DNA"/>
</dbReference>
<accession>A0ABU7C2F4</accession>
<comment type="caution">
    <text evidence="1">The sequence shown here is derived from an EMBL/GenBank/DDBJ whole genome shotgun (WGS) entry which is preliminary data.</text>
</comment>
<proteinExistence type="predicted"/>
<dbReference type="Proteomes" id="UP001345963">
    <property type="component" value="Unassembled WGS sequence"/>
</dbReference>
<protein>
    <submittedName>
        <fullName evidence="1">Uncharacterized protein</fullName>
    </submittedName>
</protein>
<name>A0ABU7C2F4_9TELE</name>
<evidence type="ECO:0000313" key="1">
    <source>
        <dbReference type="EMBL" id="MED6256789.1"/>
    </source>
</evidence>
<organism evidence="1 2">
    <name type="scientific">Ataeniobius toweri</name>
    <dbReference type="NCBI Taxonomy" id="208326"/>
    <lineage>
        <taxon>Eukaryota</taxon>
        <taxon>Metazoa</taxon>
        <taxon>Chordata</taxon>
        <taxon>Craniata</taxon>
        <taxon>Vertebrata</taxon>
        <taxon>Euteleostomi</taxon>
        <taxon>Actinopterygii</taxon>
        <taxon>Neopterygii</taxon>
        <taxon>Teleostei</taxon>
        <taxon>Neoteleostei</taxon>
        <taxon>Acanthomorphata</taxon>
        <taxon>Ovalentaria</taxon>
        <taxon>Atherinomorphae</taxon>
        <taxon>Cyprinodontiformes</taxon>
        <taxon>Goodeidae</taxon>
        <taxon>Ataeniobius</taxon>
    </lineage>
</organism>
<sequence>MFQVVSCCRGNSLSSVKTFGASNRFSSRITVYLAPYIIQSPGASFLLAEEKHPNSMLLSPPCFTMERGCSWCYILVLIDKCTFFYILAVSSTWFVGLNCKQDILWLSCCQSFIIGQIYEVKD</sequence>
<evidence type="ECO:0000313" key="2">
    <source>
        <dbReference type="Proteomes" id="UP001345963"/>
    </source>
</evidence>
<reference evidence="1 2" key="1">
    <citation type="submission" date="2021-07" db="EMBL/GenBank/DDBJ databases">
        <authorList>
            <person name="Palmer J.M."/>
        </authorList>
    </citation>
    <scope>NUCLEOTIDE SEQUENCE [LARGE SCALE GENOMIC DNA]</scope>
    <source>
        <strain evidence="1 2">AT_MEX2019</strain>
        <tissue evidence="1">Muscle</tissue>
    </source>
</reference>
<gene>
    <name evidence="1" type="ORF">ATANTOWER_023680</name>
</gene>